<organism evidence="12 13">
    <name type="scientific">Brassica carinata</name>
    <name type="common">Ethiopian mustard</name>
    <name type="synonym">Abyssinian cabbage</name>
    <dbReference type="NCBI Taxonomy" id="52824"/>
    <lineage>
        <taxon>Eukaryota</taxon>
        <taxon>Viridiplantae</taxon>
        <taxon>Streptophyta</taxon>
        <taxon>Embryophyta</taxon>
        <taxon>Tracheophyta</taxon>
        <taxon>Spermatophyta</taxon>
        <taxon>Magnoliopsida</taxon>
        <taxon>eudicotyledons</taxon>
        <taxon>Gunneridae</taxon>
        <taxon>Pentapetalae</taxon>
        <taxon>rosids</taxon>
        <taxon>malvids</taxon>
        <taxon>Brassicales</taxon>
        <taxon>Brassicaceae</taxon>
        <taxon>Brassiceae</taxon>
        <taxon>Brassica</taxon>
    </lineage>
</organism>
<dbReference type="AlphaFoldDB" id="A0A8X7U727"/>
<evidence type="ECO:0000256" key="8">
    <source>
        <dbReference type="ARBA" id="ARBA00049175"/>
    </source>
</evidence>
<protein>
    <recommendedName>
        <fullName evidence="2">apyrase</fullName>
        <ecNumber evidence="2">3.6.1.5</ecNumber>
    </recommendedName>
    <alternativeName>
        <fullName evidence="6">ATP-diphosphatase</fullName>
    </alternativeName>
    <alternativeName>
        <fullName evidence="7">ATP-diphosphohydrolase</fullName>
    </alternativeName>
    <alternativeName>
        <fullName evidence="4">Adenosine diphosphatase</fullName>
    </alternativeName>
    <alternativeName>
        <fullName evidence="5">NTPDase</fullName>
    </alternativeName>
</protein>
<dbReference type="PANTHER" id="PTHR11782">
    <property type="entry name" value="ADENOSINE/GUANOSINE DIPHOSPHATASE"/>
    <property type="match status" value="1"/>
</dbReference>
<accession>A0A8X7U727</accession>
<name>A0A8X7U727_BRACI</name>
<evidence type="ECO:0000256" key="5">
    <source>
        <dbReference type="ARBA" id="ARBA00031370"/>
    </source>
</evidence>
<comment type="catalytic activity">
    <reaction evidence="8">
        <text>a ribonucleoside 5'-triphosphate + 2 H2O = a ribonucleoside 5'-phosphate + 2 phosphate + 2 H(+)</text>
        <dbReference type="Rhea" id="RHEA:36795"/>
        <dbReference type="ChEBI" id="CHEBI:15377"/>
        <dbReference type="ChEBI" id="CHEBI:15378"/>
        <dbReference type="ChEBI" id="CHEBI:43474"/>
        <dbReference type="ChEBI" id="CHEBI:58043"/>
        <dbReference type="ChEBI" id="CHEBI:61557"/>
        <dbReference type="EC" id="3.6.1.5"/>
    </reaction>
</comment>
<dbReference type="Gene3D" id="3.30.420.40">
    <property type="match status" value="3"/>
</dbReference>
<feature type="transmembrane region" description="Helical" evidence="11">
    <location>
        <begin position="753"/>
        <end position="778"/>
    </location>
</feature>
<keyword evidence="13" id="KW-1185">Reference proteome</keyword>
<dbReference type="OrthoDB" id="6372431at2759"/>
<keyword evidence="11" id="KW-0472">Membrane</keyword>
<dbReference type="GO" id="GO:0009134">
    <property type="term" value="P:nucleoside diphosphate catabolic process"/>
    <property type="evidence" value="ECO:0007669"/>
    <property type="project" value="TreeGrafter"/>
</dbReference>
<comment type="similarity">
    <text evidence="1">Belongs to the GDA1/CD39 NTPase family.</text>
</comment>
<keyword evidence="11" id="KW-0812">Transmembrane</keyword>
<dbReference type="GO" id="GO:0005524">
    <property type="term" value="F:ATP binding"/>
    <property type="evidence" value="ECO:0007669"/>
    <property type="project" value="UniProtKB-KW"/>
</dbReference>
<dbReference type="EC" id="3.6.1.5" evidence="2"/>
<dbReference type="CDD" id="cd24042">
    <property type="entry name" value="ASKHA_NBD_AtAPY3-like"/>
    <property type="match status" value="2"/>
</dbReference>
<dbReference type="GO" id="GO:0016020">
    <property type="term" value="C:membrane"/>
    <property type="evidence" value="ECO:0007669"/>
    <property type="project" value="TreeGrafter"/>
</dbReference>
<evidence type="ECO:0000256" key="7">
    <source>
        <dbReference type="ARBA" id="ARBA00032306"/>
    </source>
</evidence>
<keyword evidence="10" id="KW-0067">ATP-binding</keyword>
<feature type="binding site" evidence="10">
    <location>
        <begin position="945"/>
        <end position="949"/>
    </location>
    <ligand>
        <name>ATP</name>
        <dbReference type="ChEBI" id="CHEBI:30616"/>
    </ligand>
</feature>
<evidence type="ECO:0000256" key="9">
    <source>
        <dbReference type="PIRSR" id="PIRSR600407-1"/>
    </source>
</evidence>
<evidence type="ECO:0000256" key="1">
    <source>
        <dbReference type="ARBA" id="ARBA00009283"/>
    </source>
</evidence>
<dbReference type="Proteomes" id="UP000886595">
    <property type="component" value="Unassembled WGS sequence"/>
</dbReference>
<gene>
    <name evidence="12" type="ORF">Bca52824_062787</name>
</gene>
<dbReference type="InterPro" id="IPR000407">
    <property type="entry name" value="GDA1_CD39_NTPase"/>
</dbReference>
<evidence type="ECO:0000313" key="12">
    <source>
        <dbReference type="EMBL" id="KAG2268232.1"/>
    </source>
</evidence>
<evidence type="ECO:0000256" key="6">
    <source>
        <dbReference type="ARBA" id="ARBA00031428"/>
    </source>
</evidence>
<keyword evidence="11" id="KW-1133">Transmembrane helix</keyword>
<evidence type="ECO:0000256" key="4">
    <source>
        <dbReference type="ARBA" id="ARBA00030084"/>
    </source>
</evidence>
<keyword evidence="3" id="KW-0378">Hydrolase</keyword>
<evidence type="ECO:0000256" key="10">
    <source>
        <dbReference type="PIRSR" id="PIRSR600407-2"/>
    </source>
</evidence>
<evidence type="ECO:0000256" key="11">
    <source>
        <dbReference type="SAM" id="Phobius"/>
    </source>
</evidence>
<comment type="caution">
    <text evidence="12">The sequence shown here is derived from an EMBL/GenBank/DDBJ whole genome shotgun (WGS) entry which is preliminary data.</text>
</comment>
<dbReference type="GO" id="GO:0004050">
    <property type="term" value="F:apyrase activity"/>
    <property type="evidence" value="ECO:0007669"/>
    <property type="project" value="UniProtKB-EC"/>
</dbReference>
<dbReference type="Gene3D" id="3.30.420.150">
    <property type="entry name" value="Exopolyphosphatase. Domain 2"/>
    <property type="match status" value="3"/>
</dbReference>
<feature type="transmembrane region" description="Helical" evidence="11">
    <location>
        <begin position="270"/>
        <end position="293"/>
    </location>
</feature>
<evidence type="ECO:0000256" key="3">
    <source>
        <dbReference type="ARBA" id="ARBA00022801"/>
    </source>
</evidence>
<evidence type="ECO:0000256" key="2">
    <source>
        <dbReference type="ARBA" id="ARBA00012148"/>
    </source>
</evidence>
<dbReference type="GO" id="GO:0017110">
    <property type="term" value="F:nucleoside diphosphate phosphatase activity"/>
    <property type="evidence" value="ECO:0007669"/>
    <property type="project" value="TreeGrafter"/>
</dbReference>
<sequence>MATAGMRLLEASVQERILQVTRRVLRSSGFKFRDESASVISGSDEGVYAWVVANYALGSLGGDPLQTTGIAELGGASAQVTFVSSEHVPSEFLRTITYGNVSYRIYSHSFLNLGQDAAHEKLWESLNNLAANSTEKGIVTDPCTPKGYILDKNSTGEGVVLPGESKFTDSLQAAGNFSKCRSAAFNILQEGKEKCHYKHCSIGSTFTPNLRGSFLATENFFHTSKRREFCGELDINKLKHKSDMDPLHLHTQPGQRSSLAKPKCKPKKSIILIIVGSAAIALIIFFVCYTFLLSGRNRRVSLRYSVVIDGGSSGTRVHVFGYRIESGNPVFDFSGDDGYASMKLSPGLSSYAGDPEGASVSVAELVEFAKGRVPKRVLKESEIRLMATAGMRLLEASVQERILQVTRRVLRSSGFKFRDESASVISGSDEGVYAWVVANYALGSLGGDPLQTTGIAELGGASAQVTFVSSEHVPSEFLRTISYGNVSYRIYSHSFLNLGQDAAHEKLWESLNSPAANSTGKGIITDPCTPKGYILDKNSTGEGVVLPGESKFTDSLQAAGNFSKCRSAAFNILQEGKEKCHYKHCSIGSTFTPNLRGSFLATENFFHTSKFFALREKDWLSAMISAGESFCGDDWSKLKVKHPTFKDESLLRYCFSSAYIVSMLHDSLGVALDDQRVEFASEAGEKGIPLDWALGAFILNTATAISDNSGSKTKMKPEIEEDTLKVQMIPVHRKSSTTYVFTTKSESKPTKPILLLVLGLFLSIAITLAFLFVLYMILFSGWNPRSSFRYSVVIDAGSSGSRAHVFRYWLESGKPVFDFGEENYASLKLSPGLSSYADNPQGASVSVAELVEFAKGRVPKEMLKKSEIRLMATAGMRLLDVSVQEEILEVTRGVLRSSGFKFQDEWASVISGFDEGMYAWVVANYALGSLGGDPLHTTGIVELGGASAQVTFVSSETAPPGFSRTISYGGVSYKIYSHSFLHYGQDEAQEEILKSLQNSAANKDGIVTDPCTPKGYVYDNNSVLAAGNYSACRSVTLAKLQDGKENCAFEQCSIGSTFTPDLQGKFLATENFYHTSKFFGLDEKDWLSEMIKAGKSFCGEEWSKLKEKYPTTKEKYLDGYCFSSAYIISMLHDSLGFALDDERIEFANKAGEKGIALDWALGAFILNTDTTISAYNGRSRKMLG</sequence>
<keyword evidence="10" id="KW-0547">Nucleotide-binding</keyword>
<dbReference type="EMBL" id="JAAMPC010000013">
    <property type="protein sequence ID" value="KAG2268232.1"/>
    <property type="molecule type" value="Genomic_DNA"/>
</dbReference>
<reference evidence="12 13" key="1">
    <citation type="submission" date="2020-02" db="EMBL/GenBank/DDBJ databases">
        <authorList>
            <person name="Ma Q."/>
            <person name="Huang Y."/>
            <person name="Song X."/>
            <person name="Pei D."/>
        </authorList>
    </citation>
    <scope>NUCLEOTIDE SEQUENCE [LARGE SCALE GENOMIC DNA]</scope>
    <source>
        <strain evidence="12">Sxm20200214</strain>
        <tissue evidence="12">Leaf</tissue>
    </source>
</reference>
<feature type="active site" description="Proton acceptor" evidence="9">
    <location>
        <position position="915"/>
    </location>
</feature>
<proteinExistence type="inferred from homology"/>
<dbReference type="PANTHER" id="PTHR11782:SF100">
    <property type="entry name" value="APYRASE 3-RELATED"/>
    <property type="match status" value="1"/>
</dbReference>
<dbReference type="Pfam" id="PF01150">
    <property type="entry name" value="GDA1_CD39"/>
    <property type="match status" value="3"/>
</dbReference>
<evidence type="ECO:0000313" key="13">
    <source>
        <dbReference type="Proteomes" id="UP000886595"/>
    </source>
</evidence>